<feature type="region of interest" description="Disordered" evidence="1">
    <location>
        <begin position="350"/>
        <end position="369"/>
    </location>
</feature>
<evidence type="ECO:0000259" key="3">
    <source>
        <dbReference type="Pfam" id="PF08388"/>
    </source>
</evidence>
<evidence type="ECO:0000313" key="4">
    <source>
        <dbReference type="EMBL" id="AQU64501.1"/>
    </source>
</evidence>
<geneLocation type="chloroplast" evidence="4"/>
<gene>
    <name evidence="4" type="primary">orf1491</name>
</gene>
<accession>A0A1W5RMS5</accession>
<keyword evidence="4" id="KW-0934">Plastid</keyword>
<keyword evidence="2" id="KW-0472">Membrane</keyword>
<organism evidence="4">
    <name type="scientific">Hydrodictyon reticulatum</name>
    <name type="common">Water net</name>
    <name type="synonym">Conferva reticulatum</name>
    <dbReference type="NCBI Taxonomy" id="3107"/>
    <lineage>
        <taxon>Eukaryota</taxon>
        <taxon>Viridiplantae</taxon>
        <taxon>Chlorophyta</taxon>
        <taxon>core chlorophytes</taxon>
        <taxon>Chlorophyceae</taxon>
        <taxon>CS clade</taxon>
        <taxon>Sphaeropleales</taxon>
        <taxon>Hydrodictyaceae</taxon>
        <taxon>Hydrodictyon</taxon>
    </lineage>
</organism>
<proteinExistence type="predicted"/>
<dbReference type="Pfam" id="PF08388">
    <property type="entry name" value="GIIM"/>
    <property type="match status" value="1"/>
</dbReference>
<sequence>MYKYLKNIKRVNFNCFNQSNIKFIKNQNLNTSFKKYSTFNSLKKNTLVLKFYLLIINKIKNKKIFILSFVFFENFYKKFKQDFIKDKKLIFLFEINDSISIILNFLFILFFNILFMFLLNSKDKIICLKFRIYNSNKKFQNENNTIINNFGSFVIKDFKKTKKSNKRLSILEFLKRNSIEFIFKNFFSIVLHFKSSIKQLHGVQQNKNSKYNFFIKNVKNCKVTKNKKNYLKFFCLKKKELFYFMFFQHLYYYINLLFHFYCFSFKKIQYIIIMKTFLIKHCSKQIPQYLCIFAPSLFRSSFLPSFLPLASASAEKRRSGEAEKQRSGGIGSADADAAASAAPKQKLYGHQRLPKQSPSCAAKGANQANSSERKQTAKFFNKFYLNNNIFFLFNNKNLLNNMIFEIYNRVLFLNNYFSIFINLKYKPFRMHNLVKSKTLKCFKLTQNIYNIKLLLKFQKIFYCIEMTYVLSKKKFYNKTKKFLFFKIQKLLWNCFILKKKSFLTLYSIIFSKKKYFDLYSHFNENILEKESVLSIFIKKKLLFFHYVPQPLAKSFGPFFYKEVCCRSFTSVKPPLLCFSASPLASASSEPMPMPLPAKLRHRLRRSERRSGGIGSTEASGRKEGRKEERRSEGISSTEAEAKACEGVEQSKGINNSKFASWHASASLHTLHVVGKTKERLCSKRKQQNDCKLINMISNNVKKSNRNLEIILGPLKFGLSFELYCNILSYYTFNSFIKQSIKTIKSNFLFYDCFNFYKKKFKNFKNYSCSSFLMFLKATGIEDSNSLCFLLLFRVMKEQIKEAICSSSQKQTSGDRKKERKSEALKKILVKKNIVYKLLSKKQNLVINNQNFFFVLKQLIEILKQIRPFKFILHLKRYILFTKNLKNFTFFNIILKAFYPCYKPSNFVLNCFEIENYLKSKIFFLISKFTKINMSFLKKNYIYFFLSELKIQNNFLAILLYALLLQYTNEHTQTNSIISNYNRSKDVNKKILNSYNQKEKNNKKDKNEYIKLYNIGFYYGSFLLNFNINIFDIVDIVYKNFYISFLKIQKPKLFKIRFIKSHIRKNKYSFKTYIINLFKYKFFKSVFKKLFLNKKIKKKKYIKSILSLNIKYEKSLKNKNFFLYDFKKFFFNNCFFTIYKNFQINKIQNKSKFFLIKKWDQKILRYQKTSIYIWKKNKISFFYEKNYLNIFYNSKFSNCLITDKNNIFVLNSKNSIINKFADATIAWNTKFNRSHHLISQKKIDENKENIFYLKKRKILSLEEIDSFKKNGLNFKGFFLFFTYVSNTLLDSKKQIFNTKESSIIDKKGCLIKKQILILKNHKVQNFHQFFFCCMRFCFTSFESSSQSKIDKPKTQQKTQYLKFKINAGLIPSKKNLKKHLNLLKNIILKYNSQVQKKLLYKLSYRIMNWSYYYKIVTNSQLFYYSDKIIYKLLWKWACRNHPNKSKKWIQQKYFFSLKNKKWVFGILPKNFDSKSSKKDIFYLPFHNFLIKI</sequence>
<dbReference type="GeneID" id="32880373"/>
<feature type="domain" description="Group II intron maturase-specific" evidence="3">
    <location>
        <begin position="1376"/>
        <end position="1453"/>
    </location>
</feature>
<keyword evidence="2" id="KW-0812">Transmembrane</keyword>
<feature type="transmembrane region" description="Helical" evidence="2">
    <location>
        <begin position="99"/>
        <end position="119"/>
    </location>
</feature>
<evidence type="ECO:0000256" key="1">
    <source>
        <dbReference type="SAM" id="MobiDB-lite"/>
    </source>
</evidence>
<dbReference type="EMBL" id="KY114065">
    <property type="protein sequence ID" value="AQU64501.1"/>
    <property type="molecule type" value="Genomic_DNA"/>
</dbReference>
<evidence type="ECO:0000256" key="2">
    <source>
        <dbReference type="SAM" id="Phobius"/>
    </source>
</evidence>
<dbReference type="InterPro" id="IPR013597">
    <property type="entry name" value="Mat_intron_G2"/>
</dbReference>
<feature type="compositionally biased region" description="Basic and acidic residues" evidence="1">
    <location>
        <begin position="619"/>
        <end position="632"/>
    </location>
</feature>
<dbReference type="RefSeq" id="YP_009364229.1">
    <property type="nucleotide sequence ID" value="NC_034655.1"/>
</dbReference>
<name>A0A1W5RMS5_HYDRE</name>
<reference evidence="4" key="1">
    <citation type="journal article" date="2017" name="PeerJ">
        <title>lastomes of the green algae Hydrodictyon reticulatum and Pediastrum duplex (Sphaeropleales, Chlorophyceae).</title>
        <authorList>
            <person name="McManus H.A."/>
            <person name="Sanchez D."/>
            <person name="Karol K.G."/>
        </authorList>
    </citation>
    <scope>NUCLEOTIDE SEQUENCE</scope>
</reference>
<feature type="transmembrane region" description="Helical" evidence="2">
    <location>
        <begin position="241"/>
        <end position="261"/>
    </location>
</feature>
<protein>
    <recommendedName>
        <fullName evidence="3">Group II intron maturase-specific domain-containing protein</fullName>
    </recommendedName>
</protein>
<keyword evidence="4" id="KW-0150">Chloroplast</keyword>
<feature type="region of interest" description="Disordered" evidence="1">
    <location>
        <begin position="602"/>
        <end position="641"/>
    </location>
</feature>
<keyword evidence="2" id="KW-1133">Transmembrane helix</keyword>